<dbReference type="Proteomes" id="UP000324585">
    <property type="component" value="Unassembled WGS sequence"/>
</dbReference>
<dbReference type="PANTHER" id="PTHR10644">
    <property type="entry name" value="DNA REPAIR/RNA PROCESSING CPSF FAMILY"/>
    <property type="match status" value="1"/>
</dbReference>
<dbReference type="InterPro" id="IPR058543">
    <property type="entry name" value="Beta-prop_RSE1/DDB1/CPSF1_2nd"/>
</dbReference>
<feature type="domain" description="RSE1/DDB1/CPSF1 second beta-propeller" evidence="2">
    <location>
        <begin position="671"/>
        <end position="964"/>
    </location>
</feature>
<evidence type="ECO:0000313" key="4">
    <source>
        <dbReference type="Proteomes" id="UP000324585"/>
    </source>
</evidence>
<sequence>MQLYHLTLRQSGQVEKIAYGSFSGAKRHELAVISGSRVRLYAVASVGDSKTRRLVPKCSVDCFARMQSIQAVRVPGAKTDRILLSSDAGRLVLLKAVISDATGALTLVSEQCETYGKSGMRRDVPAKHMAVDPKGRAVMIAAIEAKKLVYVLGRTAESENITLSSPIEAHRPDHVVIDVVACDAGYGNPLFAVLEQQNYASNAATSMAPISQPHLKSRALGSASLPPKVLTLYELDLGINHVRRRKSILVNPSSHKLIPLPGAPEGPGGVLVCSFGRVSYYTLTAFDEDGADGSDSQSATLVCQIPLRNESDTADIQAEVLISAYALHRQRGMFFLLMANEFGDLLKLDFTLSTATAPAQVLARDDPPASVTATQMSLYYYDSLPGPTLDFVITKNGCLFNASEAGDHGLYLIQSLEEADNVEDGICTSAHGCLGDFDTIIPPTLRRKVFFDARRALRNLLVLDRLESLAPLLRPCAPNSDAPDLSVVQPSGEPETESDQISKDACIVAGAGSRRLVRLHRSLAVTELAVSELPARALNAFSLQLEPDGEDRFVLVSFANATLPLQVGESIQEATAVPFVKTERTLAACTLYDGKMIQVHRLGFCVIQAHAPAARSAPAAETDVKQNGNDTDSVLADANEAIVPATASVAESVSFTVAQDHLLAPKNRATDKYPEEPSVLQAAVSASQLILVTNKKQLMYFILDPSSGQMRLASRMDLVSSESVSDEKSDNAVSSICLPGTAHVLAGSQDLSASVPLALSLACNTSAPSDTYAGLCAVALGRSLRVLKLTPSAGDVRSNSSARLITPTALQMLPADVSDVTFIPLQGGDFAMLAATRAGSVVYSTVDHVSGTISGRFARLLGTDAVHFFDVRLVRAQLAESVFSAVRSQNQPHMYRPPLVVAVCGSSGTSWLVRNITSFGTSAGGLLFSPLRGVHMERGCSFASSHISPGGLVGVHKGKLLIAVIDEIEGVLLSLEESTSEHAAFHATFASAQHTVRRVLSLGQKSGHESSQRAGTRNAQSHLGASLQYVVLEADPVHRGSGGVTTKAGALASRVCFRRTRKTCRRFRPHSCLAQT</sequence>
<keyword evidence="4" id="KW-1185">Reference proteome</keyword>
<dbReference type="InterPro" id="IPR050358">
    <property type="entry name" value="RSE1/DDB1/CFT1"/>
</dbReference>
<dbReference type="AlphaFoldDB" id="A0A5J4YWL7"/>
<gene>
    <name evidence="3" type="ORF">FVE85_3335</name>
</gene>
<protein>
    <submittedName>
        <fullName evidence="3">Splicing factor 3B subunit 3</fullName>
    </submittedName>
</protein>
<feature type="domain" description="RSE1/DDB1/CPSF1 second beta-propeller" evidence="2">
    <location>
        <begin position="526"/>
        <end position="610"/>
    </location>
</feature>
<name>A0A5J4YWL7_PORPP</name>
<evidence type="ECO:0000259" key="2">
    <source>
        <dbReference type="Pfam" id="PF23726"/>
    </source>
</evidence>
<evidence type="ECO:0000259" key="1">
    <source>
        <dbReference type="Pfam" id="PF10433"/>
    </source>
</evidence>
<dbReference type="InterPro" id="IPR015943">
    <property type="entry name" value="WD40/YVTN_repeat-like_dom_sf"/>
</dbReference>
<dbReference type="Gene3D" id="2.130.10.10">
    <property type="entry name" value="YVTN repeat-like/Quinoprotein amine dehydrogenase"/>
    <property type="match status" value="2"/>
</dbReference>
<reference evidence="4" key="1">
    <citation type="journal article" date="2019" name="Nat. Commun.">
        <title>Expansion of phycobilisome linker gene families in mesophilic red algae.</title>
        <authorList>
            <person name="Lee J."/>
            <person name="Kim D."/>
            <person name="Bhattacharya D."/>
            <person name="Yoon H.S."/>
        </authorList>
    </citation>
    <scope>NUCLEOTIDE SEQUENCE [LARGE SCALE GENOMIC DNA]</scope>
    <source>
        <strain evidence="4">CCMP 1328</strain>
    </source>
</reference>
<evidence type="ECO:0000313" key="3">
    <source>
        <dbReference type="EMBL" id="KAA8495094.1"/>
    </source>
</evidence>
<proteinExistence type="predicted"/>
<dbReference type="Pfam" id="PF23726">
    <property type="entry name" value="Beta-prop_RSE1_2nd"/>
    <property type="match status" value="2"/>
</dbReference>
<feature type="domain" description="RSE1/DDB1/CPSF1 first beta-propeller" evidence="1">
    <location>
        <begin position="14"/>
        <end position="422"/>
    </location>
</feature>
<dbReference type="Pfam" id="PF10433">
    <property type="entry name" value="Beta-prop_RSE1_1st"/>
    <property type="match status" value="1"/>
</dbReference>
<dbReference type="OrthoDB" id="436637at2759"/>
<dbReference type="InterPro" id="IPR018846">
    <property type="entry name" value="Beta-prop_RSE1/DDB1/CPSF1_1st"/>
</dbReference>
<dbReference type="EMBL" id="VRMN01000004">
    <property type="protein sequence ID" value="KAA8495094.1"/>
    <property type="molecule type" value="Genomic_DNA"/>
</dbReference>
<comment type="caution">
    <text evidence="3">The sequence shown here is derived from an EMBL/GenBank/DDBJ whole genome shotgun (WGS) entry which is preliminary data.</text>
</comment>
<organism evidence="3 4">
    <name type="scientific">Porphyridium purpureum</name>
    <name type="common">Red alga</name>
    <name type="synonym">Porphyridium cruentum</name>
    <dbReference type="NCBI Taxonomy" id="35688"/>
    <lineage>
        <taxon>Eukaryota</taxon>
        <taxon>Rhodophyta</taxon>
        <taxon>Bangiophyceae</taxon>
        <taxon>Porphyridiales</taxon>
        <taxon>Porphyridiaceae</taxon>
        <taxon>Porphyridium</taxon>
    </lineage>
</organism>
<accession>A0A5J4YWL7</accession>